<dbReference type="PRINTS" id="PR00455">
    <property type="entry name" value="HTHTETR"/>
</dbReference>
<comment type="caution">
    <text evidence="7">The sequence shown here is derived from an EMBL/GenBank/DDBJ whole genome shotgun (WGS) entry which is preliminary data.</text>
</comment>
<dbReference type="SUPFAM" id="SSF46689">
    <property type="entry name" value="Homeodomain-like"/>
    <property type="match status" value="1"/>
</dbReference>
<dbReference type="InterPro" id="IPR001647">
    <property type="entry name" value="HTH_TetR"/>
</dbReference>
<feature type="domain" description="HTH tetR-type" evidence="6">
    <location>
        <begin position="14"/>
        <end position="74"/>
    </location>
</feature>
<feature type="DNA-binding region" description="H-T-H motif" evidence="5">
    <location>
        <begin position="37"/>
        <end position="56"/>
    </location>
</feature>
<name>A0A8J3T3Y6_9ACTN</name>
<evidence type="ECO:0000256" key="3">
    <source>
        <dbReference type="ARBA" id="ARBA00023125"/>
    </source>
</evidence>
<evidence type="ECO:0000256" key="1">
    <source>
        <dbReference type="ARBA" id="ARBA00022491"/>
    </source>
</evidence>
<dbReference type="AlphaFoldDB" id="A0A8J3T3Y6"/>
<reference evidence="7" key="1">
    <citation type="submission" date="2021-01" db="EMBL/GenBank/DDBJ databases">
        <title>Whole genome shotgun sequence of Planobispora takensis NBRC 109077.</title>
        <authorList>
            <person name="Komaki H."/>
            <person name="Tamura T."/>
        </authorList>
    </citation>
    <scope>NUCLEOTIDE SEQUENCE</scope>
    <source>
        <strain evidence="7">NBRC 109077</strain>
    </source>
</reference>
<dbReference type="GO" id="GO:0000976">
    <property type="term" value="F:transcription cis-regulatory region binding"/>
    <property type="evidence" value="ECO:0007669"/>
    <property type="project" value="TreeGrafter"/>
</dbReference>
<evidence type="ECO:0000313" key="8">
    <source>
        <dbReference type="Proteomes" id="UP000634476"/>
    </source>
</evidence>
<dbReference type="PROSITE" id="PS50977">
    <property type="entry name" value="HTH_TETR_2"/>
    <property type="match status" value="1"/>
</dbReference>
<dbReference type="Pfam" id="PF00440">
    <property type="entry name" value="TetR_N"/>
    <property type="match status" value="1"/>
</dbReference>
<dbReference type="PANTHER" id="PTHR30055:SF219">
    <property type="entry name" value="TRANSCRIPTIONAL REGULATORY PROTEIN"/>
    <property type="match status" value="1"/>
</dbReference>
<evidence type="ECO:0000256" key="5">
    <source>
        <dbReference type="PROSITE-ProRule" id="PRU00335"/>
    </source>
</evidence>
<evidence type="ECO:0000313" key="7">
    <source>
        <dbReference type="EMBL" id="GII03615.1"/>
    </source>
</evidence>
<dbReference type="GO" id="GO:0003700">
    <property type="term" value="F:DNA-binding transcription factor activity"/>
    <property type="evidence" value="ECO:0007669"/>
    <property type="project" value="TreeGrafter"/>
</dbReference>
<dbReference type="InterPro" id="IPR009057">
    <property type="entry name" value="Homeodomain-like_sf"/>
</dbReference>
<dbReference type="PANTHER" id="PTHR30055">
    <property type="entry name" value="HTH-TYPE TRANSCRIPTIONAL REGULATOR RUTR"/>
    <property type="match status" value="1"/>
</dbReference>
<keyword evidence="4" id="KW-0804">Transcription</keyword>
<dbReference type="InterPro" id="IPR050109">
    <property type="entry name" value="HTH-type_TetR-like_transc_reg"/>
</dbReference>
<keyword evidence="2" id="KW-0805">Transcription regulation</keyword>
<evidence type="ECO:0000259" key="6">
    <source>
        <dbReference type="PROSITE" id="PS50977"/>
    </source>
</evidence>
<evidence type="ECO:0000256" key="4">
    <source>
        <dbReference type="ARBA" id="ARBA00023163"/>
    </source>
</evidence>
<dbReference type="EMBL" id="BOOK01000040">
    <property type="protein sequence ID" value="GII03615.1"/>
    <property type="molecule type" value="Genomic_DNA"/>
</dbReference>
<accession>A0A8J3T3Y6</accession>
<dbReference type="InterPro" id="IPR039538">
    <property type="entry name" value="BetI_C"/>
</dbReference>
<dbReference type="Pfam" id="PF13977">
    <property type="entry name" value="TetR_C_6"/>
    <property type="match status" value="1"/>
</dbReference>
<protein>
    <submittedName>
        <fullName evidence="7">Transcriptional regulator</fullName>
    </submittedName>
</protein>
<dbReference type="SUPFAM" id="SSF48498">
    <property type="entry name" value="Tetracyclin repressor-like, C-terminal domain"/>
    <property type="match status" value="1"/>
</dbReference>
<dbReference type="InterPro" id="IPR036271">
    <property type="entry name" value="Tet_transcr_reg_TetR-rel_C_sf"/>
</dbReference>
<organism evidence="7 8">
    <name type="scientific">Planobispora takensis</name>
    <dbReference type="NCBI Taxonomy" id="1367882"/>
    <lineage>
        <taxon>Bacteria</taxon>
        <taxon>Bacillati</taxon>
        <taxon>Actinomycetota</taxon>
        <taxon>Actinomycetes</taxon>
        <taxon>Streptosporangiales</taxon>
        <taxon>Streptosporangiaceae</taxon>
        <taxon>Planobispora</taxon>
    </lineage>
</organism>
<dbReference type="Proteomes" id="UP000634476">
    <property type="component" value="Unassembled WGS sequence"/>
</dbReference>
<keyword evidence="3 5" id="KW-0238">DNA-binding</keyword>
<keyword evidence="8" id="KW-1185">Reference proteome</keyword>
<gene>
    <name evidence="7" type="ORF">Pta02_56230</name>
</gene>
<dbReference type="Gene3D" id="1.10.357.10">
    <property type="entry name" value="Tetracycline Repressor, domain 2"/>
    <property type="match status" value="1"/>
</dbReference>
<sequence length="209" mass="22111">MLNMVGVTRKDPSTGHRDRLLAAAMTCLQHKGYARTTARDLVAASGTNLASIGYHFGGKEALLNAAVAECFRIWTARLEEAVFATAGSGPRERLERALTVMLGSFEELRPLIAACVEAFPAALHSEQLRRQLADAYADIRTTTAGMITRSCAELGLQPPGPPQTTASVLIALCDGLMLQWLLDPLAVPDASQAVGALTALSAVLTPPGE</sequence>
<proteinExistence type="predicted"/>
<keyword evidence="1" id="KW-0678">Repressor</keyword>
<evidence type="ECO:0000256" key="2">
    <source>
        <dbReference type="ARBA" id="ARBA00023015"/>
    </source>
</evidence>